<feature type="non-terminal residue" evidence="1">
    <location>
        <position position="1"/>
    </location>
</feature>
<comment type="caution">
    <text evidence="1">The sequence shown here is derived from an EMBL/GenBank/DDBJ whole genome shotgun (WGS) entry which is preliminary data.</text>
</comment>
<protein>
    <submittedName>
        <fullName evidence="1">Uncharacterized protein</fullName>
    </submittedName>
</protein>
<sequence length="79" mass="8758">RYGEKQNSGSASQGKVLKKIRIRSSEPARCLRGMELELRDSLYATLSSFAGVPDSSEPARWLHGTEPELRDGLRATLLL</sequence>
<organism evidence="1 2">
    <name type="scientific">Datura stramonium</name>
    <name type="common">Jimsonweed</name>
    <name type="synonym">Common thornapple</name>
    <dbReference type="NCBI Taxonomy" id="4076"/>
    <lineage>
        <taxon>Eukaryota</taxon>
        <taxon>Viridiplantae</taxon>
        <taxon>Streptophyta</taxon>
        <taxon>Embryophyta</taxon>
        <taxon>Tracheophyta</taxon>
        <taxon>Spermatophyta</taxon>
        <taxon>Magnoliopsida</taxon>
        <taxon>eudicotyledons</taxon>
        <taxon>Gunneridae</taxon>
        <taxon>Pentapetalae</taxon>
        <taxon>asterids</taxon>
        <taxon>lamiids</taxon>
        <taxon>Solanales</taxon>
        <taxon>Solanaceae</taxon>
        <taxon>Solanoideae</taxon>
        <taxon>Datureae</taxon>
        <taxon>Datura</taxon>
    </lineage>
</organism>
<accession>A0ABS8TGM6</accession>
<dbReference type="Proteomes" id="UP000823775">
    <property type="component" value="Unassembled WGS sequence"/>
</dbReference>
<evidence type="ECO:0000313" key="2">
    <source>
        <dbReference type="Proteomes" id="UP000823775"/>
    </source>
</evidence>
<keyword evidence="2" id="KW-1185">Reference proteome</keyword>
<evidence type="ECO:0000313" key="1">
    <source>
        <dbReference type="EMBL" id="MCD7469719.1"/>
    </source>
</evidence>
<name>A0ABS8TGM6_DATST</name>
<dbReference type="EMBL" id="JACEIK010001474">
    <property type="protein sequence ID" value="MCD7469719.1"/>
    <property type="molecule type" value="Genomic_DNA"/>
</dbReference>
<proteinExistence type="predicted"/>
<reference evidence="1 2" key="1">
    <citation type="journal article" date="2021" name="BMC Genomics">
        <title>Datura genome reveals duplications of psychoactive alkaloid biosynthetic genes and high mutation rate following tissue culture.</title>
        <authorList>
            <person name="Rajewski A."/>
            <person name="Carter-House D."/>
            <person name="Stajich J."/>
            <person name="Litt A."/>
        </authorList>
    </citation>
    <scope>NUCLEOTIDE SEQUENCE [LARGE SCALE GENOMIC DNA]</scope>
    <source>
        <strain evidence="1">AR-01</strain>
    </source>
</reference>
<gene>
    <name evidence="1" type="ORF">HAX54_008887</name>
</gene>